<comment type="caution">
    <text evidence="2">The sequence shown here is derived from an EMBL/GenBank/DDBJ whole genome shotgun (WGS) entry which is preliminary data.</text>
</comment>
<dbReference type="EMBL" id="BSXW01000211">
    <property type="protein sequence ID" value="GMF14939.1"/>
    <property type="molecule type" value="Genomic_DNA"/>
</dbReference>
<dbReference type="SUPFAM" id="SSF56317">
    <property type="entry name" value="Carbon-nitrogen hydrolase"/>
    <property type="match status" value="1"/>
</dbReference>
<organism evidence="2 3">
    <name type="scientific">Phytophthora lilii</name>
    <dbReference type="NCBI Taxonomy" id="2077276"/>
    <lineage>
        <taxon>Eukaryota</taxon>
        <taxon>Sar</taxon>
        <taxon>Stramenopiles</taxon>
        <taxon>Oomycota</taxon>
        <taxon>Peronosporomycetes</taxon>
        <taxon>Peronosporales</taxon>
        <taxon>Peronosporaceae</taxon>
        <taxon>Phytophthora</taxon>
    </lineage>
</organism>
<evidence type="ECO:0000313" key="2">
    <source>
        <dbReference type="EMBL" id="GMF14939.1"/>
    </source>
</evidence>
<keyword evidence="3" id="KW-1185">Reference proteome</keyword>
<dbReference type="OrthoDB" id="10250282at2759"/>
<dbReference type="Proteomes" id="UP001165083">
    <property type="component" value="Unassembled WGS sequence"/>
</dbReference>
<accession>A0A9W6TH13</accession>
<reference evidence="2" key="1">
    <citation type="submission" date="2023-04" db="EMBL/GenBank/DDBJ databases">
        <title>Phytophthora lilii NBRC 32176.</title>
        <authorList>
            <person name="Ichikawa N."/>
            <person name="Sato H."/>
            <person name="Tonouchi N."/>
        </authorList>
    </citation>
    <scope>NUCLEOTIDE SEQUENCE</scope>
    <source>
        <strain evidence="2">NBRC 32176</strain>
    </source>
</reference>
<dbReference type="AlphaFoldDB" id="A0A9W6TH13"/>
<proteinExistence type="predicted"/>
<feature type="region of interest" description="Disordered" evidence="1">
    <location>
        <begin position="77"/>
        <end position="98"/>
    </location>
</feature>
<sequence>MKTHNSLICHTPGGGCSAIYAPDGRRLSKPLPETQEGLVYADLDKKLIIGARMLVNSCGHYSRQDIGVDARERKHVDYQGAPDLKSEKSDTASEVNSD</sequence>
<protein>
    <submittedName>
        <fullName evidence="2">Unnamed protein product</fullName>
    </submittedName>
</protein>
<gene>
    <name evidence="2" type="ORF">Plil01_000501700</name>
</gene>
<dbReference type="Gene3D" id="3.60.110.10">
    <property type="entry name" value="Carbon-nitrogen hydrolase"/>
    <property type="match status" value="1"/>
</dbReference>
<evidence type="ECO:0000256" key="1">
    <source>
        <dbReference type="SAM" id="MobiDB-lite"/>
    </source>
</evidence>
<dbReference type="InterPro" id="IPR036526">
    <property type="entry name" value="C-N_Hydrolase_sf"/>
</dbReference>
<name>A0A9W6TH13_9STRA</name>
<evidence type="ECO:0000313" key="3">
    <source>
        <dbReference type="Proteomes" id="UP001165083"/>
    </source>
</evidence>